<protein>
    <recommendedName>
        <fullName evidence="4">tRNA pseudouridine synthase A</fullName>
        <ecNumber evidence="4">5.4.99.12</ecNumber>
    </recommendedName>
    <alternativeName>
        <fullName evidence="4">tRNA pseudouridine(38-40) synthase</fullName>
    </alternativeName>
    <alternativeName>
        <fullName evidence="4">tRNA pseudouridylate synthase I</fullName>
    </alternativeName>
    <alternativeName>
        <fullName evidence="4">tRNA-uridine isomerase I</fullName>
    </alternativeName>
</protein>
<dbReference type="EMBL" id="BORR01000027">
    <property type="protein sequence ID" value="GIO39828.1"/>
    <property type="molecule type" value="Genomic_DNA"/>
</dbReference>
<dbReference type="GO" id="GO:0160147">
    <property type="term" value="F:tRNA pseudouridine(38-40) synthase activity"/>
    <property type="evidence" value="ECO:0007669"/>
    <property type="project" value="UniProtKB-EC"/>
</dbReference>
<feature type="domain" description="Pseudouridine synthase I TruA alpha/beta" evidence="8">
    <location>
        <begin position="6"/>
        <end position="102"/>
    </location>
</feature>
<dbReference type="Pfam" id="PF01416">
    <property type="entry name" value="PseudoU_synth_1"/>
    <property type="match status" value="2"/>
</dbReference>
<sequence>MRNLLATVSYDGTAYYGFQTQPGGNTVQDAIEHALLQLTGEAIKIHGSGRTDAGVHARAQVFHFHTNSIIPLERWRLALNGRLPEDIRITEIIEVPLEFHARRSAKRKTYRYSINGNRVPDIFVRRYQLHHPGKLDVEAMRQGLEHLVGTYDFTSFASRHSTKTSHVRTILEARLEVEQSELAAGSHEQGVIHLYVTGNGFLQHMVRIIVGTLLQVGEGKRTPEDMKSILAAKDRGAAGPTAESKGLMLWNVEYDFNSPASEQSEWTDAEDHEDDE</sequence>
<dbReference type="AlphaFoldDB" id="A0A919Y074"/>
<dbReference type="EC" id="5.4.99.12" evidence="4"/>
<evidence type="ECO:0000256" key="6">
    <source>
        <dbReference type="PIRSR" id="PIRSR001430-2"/>
    </source>
</evidence>
<dbReference type="GO" id="GO:0003723">
    <property type="term" value="F:RNA binding"/>
    <property type="evidence" value="ECO:0007669"/>
    <property type="project" value="InterPro"/>
</dbReference>
<name>A0A919Y074_9BACL</name>
<evidence type="ECO:0000256" key="2">
    <source>
        <dbReference type="ARBA" id="ARBA00022694"/>
    </source>
</evidence>
<evidence type="ECO:0000256" key="5">
    <source>
        <dbReference type="PIRSR" id="PIRSR001430-1"/>
    </source>
</evidence>
<evidence type="ECO:0000256" key="7">
    <source>
        <dbReference type="RuleBase" id="RU003792"/>
    </source>
</evidence>
<reference evidence="9 10" key="1">
    <citation type="submission" date="2021-03" db="EMBL/GenBank/DDBJ databases">
        <title>Antimicrobial resistance genes in bacteria isolated from Japanese honey, and their potential for conferring macrolide and lincosamide resistance in the American foulbrood pathogen Paenibacillus larvae.</title>
        <authorList>
            <person name="Okamoto M."/>
            <person name="Kumagai M."/>
            <person name="Kanamori H."/>
            <person name="Takamatsu D."/>
        </authorList>
    </citation>
    <scope>NUCLEOTIDE SEQUENCE [LARGE SCALE GENOMIC DNA]</scope>
    <source>
        <strain evidence="9 10">J41TS12</strain>
    </source>
</reference>
<dbReference type="InterPro" id="IPR020097">
    <property type="entry name" value="PsdUridine_synth_TruA_a/b_dom"/>
</dbReference>
<keyword evidence="2 4" id="KW-0819">tRNA processing</keyword>
<dbReference type="Gene3D" id="3.30.70.660">
    <property type="entry name" value="Pseudouridine synthase I, catalytic domain, C-terminal subdomain"/>
    <property type="match status" value="1"/>
</dbReference>
<evidence type="ECO:0000256" key="4">
    <source>
        <dbReference type="HAMAP-Rule" id="MF_00171"/>
    </source>
</evidence>
<dbReference type="FunFam" id="3.30.70.580:FF:000001">
    <property type="entry name" value="tRNA pseudouridine synthase A"/>
    <property type="match status" value="1"/>
</dbReference>
<dbReference type="InterPro" id="IPR001406">
    <property type="entry name" value="PsdUridine_synth_TruA"/>
</dbReference>
<comment type="caution">
    <text evidence="4">Lacks conserved residue(s) required for the propagation of feature annotation.</text>
</comment>
<feature type="binding site" evidence="4 6">
    <location>
        <position position="110"/>
    </location>
    <ligand>
        <name>substrate</name>
    </ligand>
</feature>
<dbReference type="NCBIfam" id="TIGR00071">
    <property type="entry name" value="hisT_truA"/>
    <property type="match status" value="1"/>
</dbReference>
<dbReference type="SUPFAM" id="SSF55120">
    <property type="entry name" value="Pseudouridine synthase"/>
    <property type="match status" value="1"/>
</dbReference>
<organism evidence="9 10">
    <name type="scientific">Paenibacillus antibioticophila</name>
    <dbReference type="NCBI Taxonomy" id="1274374"/>
    <lineage>
        <taxon>Bacteria</taxon>
        <taxon>Bacillati</taxon>
        <taxon>Bacillota</taxon>
        <taxon>Bacilli</taxon>
        <taxon>Bacillales</taxon>
        <taxon>Paenibacillaceae</taxon>
        <taxon>Paenibacillus</taxon>
    </lineage>
</organism>
<evidence type="ECO:0000259" key="8">
    <source>
        <dbReference type="Pfam" id="PF01416"/>
    </source>
</evidence>
<evidence type="ECO:0000256" key="3">
    <source>
        <dbReference type="ARBA" id="ARBA00023235"/>
    </source>
</evidence>
<accession>A0A919Y074</accession>
<dbReference type="PANTHER" id="PTHR11142">
    <property type="entry name" value="PSEUDOURIDYLATE SYNTHASE"/>
    <property type="match status" value="1"/>
</dbReference>
<feature type="domain" description="Pseudouridine synthase I TruA alpha/beta" evidence="8">
    <location>
        <begin position="145"/>
        <end position="255"/>
    </location>
</feature>
<comment type="catalytic activity">
    <reaction evidence="4 7">
        <text>uridine(38/39/40) in tRNA = pseudouridine(38/39/40) in tRNA</text>
        <dbReference type="Rhea" id="RHEA:22376"/>
        <dbReference type="Rhea" id="RHEA-COMP:10085"/>
        <dbReference type="Rhea" id="RHEA-COMP:10087"/>
        <dbReference type="ChEBI" id="CHEBI:65314"/>
        <dbReference type="ChEBI" id="CHEBI:65315"/>
        <dbReference type="EC" id="5.4.99.12"/>
    </reaction>
</comment>
<dbReference type="PANTHER" id="PTHR11142:SF0">
    <property type="entry name" value="TRNA PSEUDOURIDINE SYNTHASE-LIKE 1"/>
    <property type="match status" value="1"/>
</dbReference>
<comment type="function">
    <text evidence="4">Formation of pseudouridine at positions 38, 39 and 40 in the anticodon stem and loop of transfer RNAs.</text>
</comment>
<dbReference type="Proteomes" id="UP000681162">
    <property type="component" value="Unassembled WGS sequence"/>
</dbReference>
<keyword evidence="3 4" id="KW-0413">Isomerase</keyword>
<comment type="similarity">
    <text evidence="1 4 7">Belongs to the tRNA pseudouridine synthase TruA family.</text>
</comment>
<evidence type="ECO:0000313" key="9">
    <source>
        <dbReference type="EMBL" id="GIO39828.1"/>
    </source>
</evidence>
<dbReference type="PIRSF" id="PIRSF001430">
    <property type="entry name" value="tRNA_psdUrid_synth"/>
    <property type="match status" value="1"/>
</dbReference>
<dbReference type="RefSeq" id="WP_212943468.1">
    <property type="nucleotide sequence ID" value="NZ_BORR01000027.1"/>
</dbReference>
<dbReference type="HAMAP" id="MF_00171">
    <property type="entry name" value="TruA"/>
    <property type="match status" value="1"/>
</dbReference>
<evidence type="ECO:0000313" key="10">
    <source>
        <dbReference type="Proteomes" id="UP000681162"/>
    </source>
</evidence>
<comment type="caution">
    <text evidence="9">The sequence shown here is derived from an EMBL/GenBank/DDBJ whole genome shotgun (WGS) entry which is preliminary data.</text>
</comment>
<dbReference type="InterPro" id="IPR020103">
    <property type="entry name" value="PsdUridine_synth_cat_dom_sf"/>
</dbReference>
<feature type="active site" description="Nucleophile" evidence="4 5">
    <location>
        <position position="52"/>
    </location>
</feature>
<proteinExistence type="inferred from homology"/>
<comment type="subunit">
    <text evidence="4">Homodimer.</text>
</comment>
<dbReference type="InterPro" id="IPR020095">
    <property type="entry name" value="PsdUridine_synth_TruA_C"/>
</dbReference>
<gene>
    <name evidence="4 9" type="primary">truA</name>
    <name evidence="9" type="ORF">J41TS12_46890</name>
</gene>
<dbReference type="CDD" id="cd02570">
    <property type="entry name" value="PseudoU_synth_EcTruA"/>
    <property type="match status" value="1"/>
</dbReference>
<dbReference type="GO" id="GO:0031119">
    <property type="term" value="P:tRNA pseudouridine synthesis"/>
    <property type="evidence" value="ECO:0007669"/>
    <property type="project" value="UniProtKB-UniRule"/>
</dbReference>
<dbReference type="Gene3D" id="3.30.70.580">
    <property type="entry name" value="Pseudouridine synthase I, catalytic domain, N-terminal subdomain"/>
    <property type="match status" value="1"/>
</dbReference>
<evidence type="ECO:0000256" key="1">
    <source>
        <dbReference type="ARBA" id="ARBA00009375"/>
    </source>
</evidence>
<keyword evidence="10" id="KW-1185">Reference proteome</keyword>
<dbReference type="InterPro" id="IPR020094">
    <property type="entry name" value="TruA/RsuA/RluB/E/F_N"/>
</dbReference>